<dbReference type="InterPro" id="IPR042086">
    <property type="entry name" value="MeTrfase_capping"/>
</dbReference>
<dbReference type="SUPFAM" id="SSF53335">
    <property type="entry name" value="S-adenosyl-L-methionine-dependent methyltransferases"/>
    <property type="match status" value="2"/>
</dbReference>
<dbReference type="EMBL" id="JBBWWR010000007">
    <property type="protein sequence ID" value="KAK8964588.1"/>
    <property type="molecule type" value="Genomic_DNA"/>
</dbReference>
<evidence type="ECO:0000256" key="2">
    <source>
        <dbReference type="ARBA" id="ARBA00022842"/>
    </source>
</evidence>
<comment type="caution">
    <text evidence="3">The sequence shown here is derived from an EMBL/GenBank/DDBJ whole genome shotgun (WGS) entry which is preliminary data.</text>
</comment>
<accession>A0ABR2MK90</accession>
<sequence>MERSYAKNSKLQEMAIFMVKPFVEEGITEICNTLLPEKLVVADLGCSSGPNALLVLSTITNLIDELYKGLNQHKPEIQFFLNDLPSNDFNNIFQLLMLYRERVKQEKGNAFVSSYIAGLPGSFYGRLFPLKTVHFFHSSYSLMFLSQVPEGLKGETLNKGNIYINEESSSIVSHLYFEQFKRDFSLFLKYRSNELISGGRMILSFLGRPITPNYIGGLMHLWGLFSEALKAMVFETKANCEVHLTMKIEEVLHMVGGYGETSYANNSKIQEKAIFETKPLVEKAIKEIYNTLLPEKFVAADLGCSSGPNALLVLSTITNLIDELYKGLNQHKPEIQFFLNDLPSNDFNNIFQLLMLYRERVKQEKGNAFVSSYIAGLPGSFYGRLFPLNTVHFFHSSYSLMWLSQVPEGLKGETLNKGNIYINEESSSIACHLYFEQFKRDFSLFLKYRSNELISGGRMILSFLGRPITPNYIGGLMHLWGLFSEALKAMVFEGLVEEAKLNSFNLPVYTPSMEEVKSIIQMEGSFHVIHAQTFESNWDPFDESIDDFTVDKDLSGENVAKYLRAVAEPLLSSHFGSDIMKDLFTRFAKNIARHMSKGKPKHFVLVIFLKLNDEIPKMESIVGVA</sequence>
<dbReference type="InterPro" id="IPR029063">
    <property type="entry name" value="SAM-dependent_MTases_sf"/>
</dbReference>
<reference evidence="3 4" key="1">
    <citation type="journal article" date="2022" name="Nat. Plants">
        <title>Genomes of leafy and leafless Platanthera orchids illuminate the evolution of mycoheterotrophy.</title>
        <authorList>
            <person name="Li M.H."/>
            <person name="Liu K.W."/>
            <person name="Li Z."/>
            <person name="Lu H.C."/>
            <person name="Ye Q.L."/>
            <person name="Zhang D."/>
            <person name="Wang J.Y."/>
            <person name="Li Y.F."/>
            <person name="Zhong Z.M."/>
            <person name="Liu X."/>
            <person name="Yu X."/>
            <person name="Liu D.K."/>
            <person name="Tu X.D."/>
            <person name="Liu B."/>
            <person name="Hao Y."/>
            <person name="Liao X.Y."/>
            <person name="Jiang Y.T."/>
            <person name="Sun W.H."/>
            <person name="Chen J."/>
            <person name="Chen Y.Q."/>
            <person name="Ai Y."/>
            <person name="Zhai J.W."/>
            <person name="Wu S.S."/>
            <person name="Zhou Z."/>
            <person name="Hsiao Y.Y."/>
            <person name="Wu W.L."/>
            <person name="Chen Y.Y."/>
            <person name="Lin Y.F."/>
            <person name="Hsu J.L."/>
            <person name="Li C.Y."/>
            <person name="Wang Z.W."/>
            <person name="Zhao X."/>
            <person name="Zhong W.Y."/>
            <person name="Ma X.K."/>
            <person name="Ma L."/>
            <person name="Huang J."/>
            <person name="Chen G.Z."/>
            <person name="Huang M.Z."/>
            <person name="Huang L."/>
            <person name="Peng D.H."/>
            <person name="Luo Y.B."/>
            <person name="Zou S.Q."/>
            <person name="Chen S.P."/>
            <person name="Lan S."/>
            <person name="Tsai W.C."/>
            <person name="Van de Peer Y."/>
            <person name="Liu Z.J."/>
        </authorList>
    </citation>
    <scope>NUCLEOTIDE SEQUENCE [LARGE SCALE GENOMIC DNA]</scope>
    <source>
        <strain evidence="3">Lor288</strain>
    </source>
</reference>
<evidence type="ECO:0000313" key="3">
    <source>
        <dbReference type="EMBL" id="KAK8964588.1"/>
    </source>
</evidence>
<keyword evidence="1" id="KW-0479">Metal-binding</keyword>
<evidence type="ECO:0000256" key="1">
    <source>
        <dbReference type="ARBA" id="ARBA00022723"/>
    </source>
</evidence>
<dbReference type="Gene3D" id="1.10.1200.270">
    <property type="entry name" value="Methyltransferase, alpha-helical capping domain"/>
    <property type="match status" value="1"/>
</dbReference>
<dbReference type="Pfam" id="PF03492">
    <property type="entry name" value="Methyltransf_7"/>
    <property type="match status" value="2"/>
</dbReference>
<evidence type="ECO:0000313" key="4">
    <source>
        <dbReference type="Proteomes" id="UP001412067"/>
    </source>
</evidence>
<keyword evidence="4" id="KW-1185">Reference proteome</keyword>
<proteinExistence type="predicted"/>
<dbReference type="PANTHER" id="PTHR31009">
    <property type="entry name" value="S-ADENOSYL-L-METHIONINE:CARBOXYL METHYLTRANSFERASE FAMILY PROTEIN"/>
    <property type="match status" value="1"/>
</dbReference>
<gene>
    <name evidence="3" type="primary">SAMT</name>
    <name evidence="3" type="ORF">KSP40_PGU005459</name>
</gene>
<name>A0ABR2MK90_9ASPA</name>
<dbReference type="Proteomes" id="UP001412067">
    <property type="component" value="Unassembled WGS sequence"/>
</dbReference>
<keyword evidence="2" id="KW-0460">Magnesium</keyword>
<organism evidence="3 4">
    <name type="scientific">Platanthera guangdongensis</name>
    <dbReference type="NCBI Taxonomy" id="2320717"/>
    <lineage>
        <taxon>Eukaryota</taxon>
        <taxon>Viridiplantae</taxon>
        <taxon>Streptophyta</taxon>
        <taxon>Embryophyta</taxon>
        <taxon>Tracheophyta</taxon>
        <taxon>Spermatophyta</taxon>
        <taxon>Magnoliopsida</taxon>
        <taxon>Liliopsida</taxon>
        <taxon>Asparagales</taxon>
        <taxon>Orchidaceae</taxon>
        <taxon>Orchidoideae</taxon>
        <taxon>Orchideae</taxon>
        <taxon>Orchidinae</taxon>
        <taxon>Platanthera</taxon>
    </lineage>
</organism>
<dbReference type="InterPro" id="IPR005299">
    <property type="entry name" value="MeTrfase_7"/>
</dbReference>
<protein>
    <submittedName>
        <fullName evidence="3">Salicylate O-methyltransferase</fullName>
    </submittedName>
</protein>
<dbReference type="Gene3D" id="3.40.50.150">
    <property type="entry name" value="Vaccinia Virus protein VP39"/>
    <property type="match status" value="2"/>
</dbReference>